<sequence>MNVAVSRHMYFYLRKNWRIVFLKKFYRKLSSPSSTDQNPDRFYSLIKKLTEISTDHLTPEIQLRLITSNCYLWHSKVEDCPFSDPYWAFYWPGGQSLA</sequence>
<dbReference type="AlphaFoldDB" id="A0A0L8G166"/>
<proteinExistence type="predicted"/>
<reference evidence="1" key="1">
    <citation type="submission" date="2015-07" db="EMBL/GenBank/DDBJ databases">
        <title>MeaNS - Measles Nucleotide Surveillance Program.</title>
        <authorList>
            <person name="Tran T."/>
            <person name="Druce J."/>
        </authorList>
    </citation>
    <scope>NUCLEOTIDE SEQUENCE</scope>
    <source>
        <strain evidence="1">UCB-OBI-ISO-001</strain>
        <tissue evidence="1">Gonad</tissue>
    </source>
</reference>
<evidence type="ECO:0000313" key="1">
    <source>
        <dbReference type="EMBL" id="KOF70584.1"/>
    </source>
</evidence>
<name>A0A0L8G166_OCTBM</name>
<gene>
    <name evidence="1" type="ORF">OCBIM_22002556mg</name>
</gene>
<organism evidence="1">
    <name type="scientific">Octopus bimaculoides</name>
    <name type="common">California two-spotted octopus</name>
    <dbReference type="NCBI Taxonomy" id="37653"/>
    <lineage>
        <taxon>Eukaryota</taxon>
        <taxon>Metazoa</taxon>
        <taxon>Spiralia</taxon>
        <taxon>Lophotrochozoa</taxon>
        <taxon>Mollusca</taxon>
        <taxon>Cephalopoda</taxon>
        <taxon>Coleoidea</taxon>
        <taxon>Octopodiformes</taxon>
        <taxon>Octopoda</taxon>
        <taxon>Incirrata</taxon>
        <taxon>Octopodidae</taxon>
        <taxon>Octopus</taxon>
    </lineage>
</organism>
<feature type="non-terminal residue" evidence="1">
    <location>
        <position position="98"/>
    </location>
</feature>
<dbReference type="STRING" id="37653.A0A0L8G166"/>
<accession>A0A0L8G166</accession>
<protein>
    <submittedName>
        <fullName evidence="1">Uncharacterized protein</fullName>
    </submittedName>
</protein>
<dbReference type="EMBL" id="KQ424691">
    <property type="protein sequence ID" value="KOF70584.1"/>
    <property type="molecule type" value="Genomic_DNA"/>
</dbReference>